<proteinExistence type="predicted"/>
<dbReference type="NCBIfam" id="NF003166">
    <property type="entry name" value="PRK04149.1"/>
    <property type="match status" value="1"/>
</dbReference>
<dbReference type="EMBL" id="JAGVSJ010000001">
    <property type="protein sequence ID" value="MBX8630942.1"/>
    <property type="molecule type" value="Genomic_DNA"/>
</dbReference>
<evidence type="ECO:0000259" key="2">
    <source>
        <dbReference type="Pfam" id="PF01747"/>
    </source>
</evidence>
<organism evidence="5 6">
    <name type="scientific">Candidatus Sysuiplasma superficiale</name>
    <dbReference type="NCBI Taxonomy" id="2823368"/>
    <lineage>
        <taxon>Archaea</taxon>
        <taxon>Methanobacteriati</taxon>
        <taxon>Thermoplasmatota</taxon>
        <taxon>Thermoplasmata</taxon>
        <taxon>Candidatus Sysuiplasmatales</taxon>
        <taxon>Candidatus Sysuiplasmataceae</taxon>
        <taxon>Candidatus Sysuiplasma</taxon>
    </lineage>
</organism>
<dbReference type="SUPFAM" id="SSF52374">
    <property type="entry name" value="Nucleotidylyl transferase"/>
    <property type="match status" value="1"/>
</dbReference>
<dbReference type="Proteomes" id="UP000750197">
    <property type="component" value="Unassembled WGS sequence"/>
</dbReference>
<dbReference type="InterPro" id="IPR015947">
    <property type="entry name" value="PUA-like_sf"/>
</dbReference>
<gene>
    <name evidence="4" type="ORF">J9259_00230</name>
    <name evidence="5" type="ORF">KIY12_00250</name>
</gene>
<evidence type="ECO:0000256" key="1">
    <source>
        <dbReference type="ARBA" id="ARBA00005048"/>
    </source>
</evidence>
<dbReference type="Gene3D" id="3.10.400.10">
    <property type="entry name" value="Sulfate adenylyltransferase"/>
    <property type="match status" value="1"/>
</dbReference>
<feature type="domain" description="ATP-sulfurylase PUA-like" evidence="3">
    <location>
        <begin position="2"/>
        <end position="163"/>
    </location>
</feature>
<keyword evidence="5" id="KW-0808">Transferase</keyword>
<comment type="pathway">
    <text evidence="1">Sulfur metabolism; hydrogen sulfide biosynthesis; sulfite from sulfate: step 1/3.</text>
</comment>
<dbReference type="AlphaFoldDB" id="A0A8J7YRA2"/>
<dbReference type="PANTHER" id="PTHR43509">
    <property type="match status" value="1"/>
</dbReference>
<protein>
    <submittedName>
        <fullName evidence="5">Sulfate adenylyltransferase</fullName>
        <ecNumber evidence="5">2.7.7.4</ecNumber>
    </submittedName>
</protein>
<dbReference type="InterPro" id="IPR025980">
    <property type="entry name" value="ATP-Sase_PUA-like_dom"/>
</dbReference>
<dbReference type="Pfam" id="PF14306">
    <property type="entry name" value="PUA_2"/>
    <property type="match status" value="1"/>
</dbReference>
<dbReference type="GO" id="GO:0004781">
    <property type="term" value="F:sulfate adenylyltransferase (ATP) activity"/>
    <property type="evidence" value="ECO:0007669"/>
    <property type="project" value="UniProtKB-EC"/>
</dbReference>
<dbReference type="SUPFAM" id="SSF88697">
    <property type="entry name" value="PUA domain-like"/>
    <property type="match status" value="1"/>
</dbReference>
<dbReference type="Gene3D" id="3.40.50.620">
    <property type="entry name" value="HUPs"/>
    <property type="match status" value="1"/>
</dbReference>
<dbReference type="EC" id="2.7.7.4" evidence="5"/>
<dbReference type="InterPro" id="IPR024951">
    <property type="entry name" value="Sulfurylase_cat_dom"/>
</dbReference>
<reference evidence="5" key="1">
    <citation type="submission" date="2021-05" db="EMBL/GenBank/DDBJ databases">
        <title>Genomic insights into ecological role and evolution of a novel Thermoplasmata order Candidatus Sysuiplasmatales.</title>
        <authorList>
            <person name="Yuan Y."/>
        </authorList>
    </citation>
    <scope>NUCLEOTIDE SEQUENCE</scope>
    <source>
        <strain evidence="5">TUT19-bin139</strain>
        <strain evidence="4">YP2-bin.285</strain>
    </source>
</reference>
<evidence type="ECO:0000259" key="3">
    <source>
        <dbReference type="Pfam" id="PF14306"/>
    </source>
</evidence>
<name>A0A8J7YRA2_9ARCH</name>
<dbReference type="Pfam" id="PF01747">
    <property type="entry name" value="ATP-sulfurylase"/>
    <property type="match status" value="1"/>
</dbReference>
<evidence type="ECO:0000313" key="5">
    <source>
        <dbReference type="EMBL" id="MBX8643154.1"/>
    </source>
</evidence>
<keyword evidence="5" id="KW-0548">Nucleotidyltransferase</keyword>
<sequence>MIEPYGGKLVERIADESHAAKLIDEAKELPVLHPFIDQVYDAEKICTGAYSPLEGFMCREEFESVLSNERLPGGLPWTLPVFLAPSNREDEHTISVARPSDSLALSDGTGKIFAIFTLEEKFEYSRDALAKSVYGTTDRSHPNVADIANLSTTAAGGKVLLLRRLDHGGFEYTPRETRAHFEKMGWHSVAGYQARNPPHTAHEYIQRLTLEREDVDALLIQPIIGRLKKGDYRPDVIMRAYNAFVSSYYPGERVMLASLSITMRYAGPKAVLFYAIIRRNYGCSHYIIGRDQAGVGSFYDPYAAHRIFDRLDVGVVPLRYGETFFCRKCGVMASRKVCPHGDEFHESTSQTRIRKLLSEGKPLPSEILRPEVADILREGDVIGD</sequence>
<accession>A0A8J7YRA2</accession>
<evidence type="ECO:0000313" key="6">
    <source>
        <dbReference type="Proteomes" id="UP000750197"/>
    </source>
</evidence>
<evidence type="ECO:0000313" key="4">
    <source>
        <dbReference type="EMBL" id="MBX8630942.1"/>
    </source>
</evidence>
<dbReference type="EMBL" id="JAHEAC010000001">
    <property type="protein sequence ID" value="MBX8643154.1"/>
    <property type="molecule type" value="Genomic_DNA"/>
</dbReference>
<dbReference type="Proteomes" id="UP000716004">
    <property type="component" value="Unassembled WGS sequence"/>
</dbReference>
<feature type="domain" description="Sulphate adenylyltransferase catalytic" evidence="2">
    <location>
        <begin position="171"/>
        <end position="378"/>
    </location>
</feature>
<dbReference type="PANTHER" id="PTHR43509:SF1">
    <property type="entry name" value="SULFATE ADENYLYLTRANSFERASE"/>
    <property type="match status" value="1"/>
</dbReference>
<dbReference type="InterPro" id="IPR014729">
    <property type="entry name" value="Rossmann-like_a/b/a_fold"/>
</dbReference>
<comment type="caution">
    <text evidence="5">The sequence shown here is derived from an EMBL/GenBank/DDBJ whole genome shotgun (WGS) entry which is preliminary data.</text>
</comment>